<organism evidence="1 2">
    <name type="scientific">Vitis vinifera</name>
    <name type="common">Grape</name>
    <dbReference type="NCBI Taxonomy" id="29760"/>
    <lineage>
        <taxon>Eukaryota</taxon>
        <taxon>Viridiplantae</taxon>
        <taxon>Streptophyta</taxon>
        <taxon>Embryophyta</taxon>
        <taxon>Tracheophyta</taxon>
        <taxon>Spermatophyta</taxon>
        <taxon>Magnoliopsida</taxon>
        <taxon>eudicotyledons</taxon>
        <taxon>Gunneridae</taxon>
        <taxon>Pentapetalae</taxon>
        <taxon>rosids</taxon>
        <taxon>Vitales</taxon>
        <taxon>Vitaceae</taxon>
        <taxon>Viteae</taxon>
        <taxon>Vitis</taxon>
    </lineage>
</organism>
<evidence type="ECO:0000313" key="1">
    <source>
        <dbReference type="EMBL" id="RVX22695.1"/>
    </source>
</evidence>
<name>A0A438KNB8_VITVI</name>
<proteinExistence type="predicted"/>
<dbReference type="EMBL" id="QGNW01000002">
    <property type="protein sequence ID" value="RVX22695.1"/>
    <property type="molecule type" value="Genomic_DNA"/>
</dbReference>
<dbReference type="AlphaFoldDB" id="A0A438KNB8"/>
<evidence type="ECO:0000313" key="2">
    <source>
        <dbReference type="Proteomes" id="UP000288805"/>
    </source>
</evidence>
<reference evidence="1 2" key="1">
    <citation type="journal article" date="2018" name="PLoS Genet.">
        <title>Population sequencing reveals clonal diversity and ancestral inbreeding in the grapevine cultivar Chardonnay.</title>
        <authorList>
            <person name="Roach M.J."/>
            <person name="Johnson D.L."/>
            <person name="Bohlmann J."/>
            <person name="van Vuuren H.J."/>
            <person name="Jones S.J."/>
            <person name="Pretorius I.S."/>
            <person name="Schmidt S.A."/>
            <person name="Borneman A.R."/>
        </authorList>
    </citation>
    <scope>NUCLEOTIDE SEQUENCE [LARGE SCALE GENOMIC DNA]</scope>
    <source>
        <strain evidence="2">cv. Chardonnay</strain>
        <tissue evidence="1">Leaf</tissue>
    </source>
</reference>
<accession>A0A438KNB8</accession>
<dbReference type="OrthoDB" id="10261556at2759"/>
<dbReference type="Proteomes" id="UP000288805">
    <property type="component" value="Unassembled WGS sequence"/>
</dbReference>
<dbReference type="InterPro" id="IPR036388">
    <property type="entry name" value="WH-like_DNA-bd_sf"/>
</dbReference>
<gene>
    <name evidence="1" type="ORF">CK203_008475</name>
</gene>
<protein>
    <submittedName>
        <fullName evidence="1">Uncharacterized protein</fullName>
    </submittedName>
</protein>
<comment type="caution">
    <text evidence="1">The sequence shown here is derived from an EMBL/GenBank/DDBJ whole genome shotgun (WGS) entry which is preliminary data.</text>
</comment>
<dbReference type="Gene3D" id="1.10.10.10">
    <property type="entry name" value="Winged helix-like DNA-binding domain superfamily/Winged helix DNA-binding domain"/>
    <property type="match status" value="1"/>
</dbReference>
<sequence>MEVSGYLMESVKDVYKTVSVSQKGAQFLSSSTPAHQPKLVLQVTNEMVDDEEHEGTSGKFGELKGLATFEYEGFSEVGISKGTRGKLLMYFKFAE</sequence>